<gene>
    <name evidence="7" type="ORF">DFI_15370</name>
</gene>
<dbReference type="AlphaFoldDB" id="A0A221T0Y0"/>
<evidence type="ECO:0000256" key="2">
    <source>
        <dbReference type="ARBA" id="ARBA00008156"/>
    </source>
</evidence>
<accession>A0A221T0Y0</accession>
<keyword evidence="7" id="KW-0614">Plasmid</keyword>
<dbReference type="KEGG" id="dfc:DFI_15370"/>
<keyword evidence="3" id="KW-0560">Oxidoreductase</keyword>
<feature type="domain" description="Pyrrolo-quinoline quinone repeat" evidence="6">
    <location>
        <begin position="420"/>
        <end position="486"/>
    </location>
</feature>
<evidence type="ECO:0000313" key="7">
    <source>
        <dbReference type="EMBL" id="ASN82555.1"/>
    </source>
</evidence>
<dbReference type="SMART" id="SM00564">
    <property type="entry name" value="PQQ"/>
    <property type="match status" value="5"/>
</dbReference>
<organism evidence="7 8">
    <name type="scientific">Deinococcus ficus</name>
    <dbReference type="NCBI Taxonomy" id="317577"/>
    <lineage>
        <taxon>Bacteria</taxon>
        <taxon>Thermotogati</taxon>
        <taxon>Deinococcota</taxon>
        <taxon>Deinococci</taxon>
        <taxon>Deinococcales</taxon>
        <taxon>Deinococcaceae</taxon>
        <taxon>Deinococcus</taxon>
    </lineage>
</organism>
<evidence type="ECO:0000313" key="8">
    <source>
        <dbReference type="Proteomes" id="UP000259030"/>
    </source>
</evidence>
<evidence type="ECO:0000256" key="4">
    <source>
        <dbReference type="SAM" id="SignalP"/>
    </source>
</evidence>
<dbReference type="GO" id="GO:0016491">
    <property type="term" value="F:oxidoreductase activity"/>
    <property type="evidence" value="ECO:0007669"/>
    <property type="project" value="UniProtKB-KW"/>
</dbReference>
<keyword evidence="8" id="KW-1185">Reference proteome</keyword>
<geneLocation type="plasmid" evidence="8">
    <name>pdfi1</name>
</geneLocation>
<feature type="chain" id="PRO_5011315274" description="Pyrrolo-quinoline quinone repeat domain-containing protein" evidence="4">
    <location>
        <begin position="23"/>
        <end position="529"/>
    </location>
</feature>
<dbReference type="SUPFAM" id="SSF50998">
    <property type="entry name" value="Quinoprotein alcohol dehydrogenase-like"/>
    <property type="match status" value="1"/>
</dbReference>
<dbReference type="Gene3D" id="2.140.10.10">
    <property type="entry name" value="Quinoprotein alcohol dehydrogenase-like superfamily"/>
    <property type="match status" value="1"/>
</dbReference>
<comment type="cofactor">
    <cofactor evidence="1">
        <name>pyrroloquinoline quinone</name>
        <dbReference type="ChEBI" id="CHEBI:58442"/>
    </cofactor>
</comment>
<feature type="signal peptide" evidence="4">
    <location>
        <begin position="1"/>
        <end position="22"/>
    </location>
</feature>
<evidence type="ECO:0000256" key="1">
    <source>
        <dbReference type="ARBA" id="ARBA00001931"/>
    </source>
</evidence>
<dbReference type="PANTHER" id="PTHR32303:SF20">
    <property type="entry name" value="QUINOPROTEIN ETHANOL DEHYDROGENASE"/>
    <property type="match status" value="1"/>
</dbReference>
<dbReference type="InterPro" id="IPR018391">
    <property type="entry name" value="PQQ_b-propeller_rpt"/>
</dbReference>
<dbReference type="RefSeq" id="WP_081425926.1">
    <property type="nucleotide sequence ID" value="NZ_CP021082.1"/>
</dbReference>
<keyword evidence="4" id="KW-0732">Signal</keyword>
<dbReference type="InterPro" id="IPR002372">
    <property type="entry name" value="PQQ_rpt_dom"/>
</dbReference>
<feature type="domain" description="Pyrrolo-quinoline quinone repeat" evidence="5">
    <location>
        <begin position="41"/>
        <end position="333"/>
    </location>
</feature>
<dbReference type="PANTHER" id="PTHR32303">
    <property type="entry name" value="QUINOPROTEIN ALCOHOL DEHYDROGENASE (CYTOCHROME C)"/>
    <property type="match status" value="1"/>
</dbReference>
<dbReference type="EMBL" id="CP021082">
    <property type="protein sequence ID" value="ASN82555.1"/>
    <property type="molecule type" value="Genomic_DNA"/>
</dbReference>
<evidence type="ECO:0000259" key="6">
    <source>
        <dbReference type="Pfam" id="PF13360"/>
    </source>
</evidence>
<comment type="similarity">
    <text evidence="2">Belongs to the bacterial PQQ dehydrogenase family.</text>
</comment>
<evidence type="ECO:0000259" key="5">
    <source>
        <dbReference type="Pfam" id="PF01011"/>
    </source>
</evidence>
<dbReference type="Pfam" id="PF01011">
    <property type="entry name" value="PQQ"/>
    <property type="match status" value="1"/>
</dbReference>
<reference evidence="7 8" key="1">
    <citation type="submission" date="2017-05" db="EMBL/GenBank/DDBJ databases">
        <title>The complete genome sequence of Deinococcus ficus isolated from the rhizosphere of the Ficus religiosa L. in Taiwan.</title>
        <authorList>
            <person name="Wu K.-M."/>
            <person name="Liao T.-L."/>
            <person name="Liu Y.-M."/>
            <person name="Young C.-C."/>
            <person name="Tsai S.-F."/>
        </authorList>
    </citation>
    <scope>NUCLEOTIDE SEQUENCE [LARGE SCALE GENOMIC DNA]</scope>
    <source>
        <strain evidence="7 8">CC-FR2-10</strain>
        <plasmid evidence="8">pdfi1</plasmid>
    </source>
</reference>
<dbReference type="Proteomes" id="UP000259030">
    <property type="component" value="Plasmid pDFI1"/>
</dbReference>
<evidence type="ECO:0000256" key="3">
    <source>
        <dbReference type="ARBA" id="ARBA00023002"/>
    </source>
</evidence>
<dbReference type="STRING" id="317577.GCA_000419625_03129"/>
<name>A0A221T0Y0_9DEIO</name>
<proteinExistence type="inferred from homology"/>
<protein>
    <recommendedName>
        <fullName evidence="5 6">Pyrrolo-quinoline quinone repeat domain-containing protein</fullName>
    </recommendedName>
</protein>
<dbReference type="Pfam" id="PF13360">
    <property type="entry name" value="PQQ_2"/>
    <property type="match status" value="1"/>
</dbReference>
<dbReference type="InterPro" id="IPR011047">
    <property type="entry name" value="Quinoprotein_ADH-like_sf"/>
</dbReference>
<sequence length="529" mass="56623">MKKAHLRRLGLGTALLLGSALAVVGPTQEELNNADASTDSWLMYNKGYKAQRHSALDLVNAGNVAGLKRVCTFDTKDDGGFQATPQVYKGVIFVTQMYRTFAIDAKTCKALWIHKYVTPDSSVLTTNRGLAIADGVLYRGTPNAHLIALDAGTGRQLWDTKVADSTVGYFHSAAPVYYNGKVLIGDAGADWGIKAKMHAFDAKTGKKVWDFNLIPTGQEFGAETWKKADSTVTGGGSTWTSYTVDTDTGHVYISVGNPAPDFAAQYRPGDNLFTNSVLELNADTGKYVNHYQQIPADDKDYDTAAAPTLYEVNGEKRMAVPTKAGWLFGYNEADKAQVFKQAMIKVTNQEKPTTRQGLAICPNYSAGSQWSGASFDGVNSQLVVPAVDWCGVVKLGEVRLIKGQLFFGGSMQLDPADKATGQVRSFDAATGQPKWTFSLKGTRIVGGVTTTAGNLTMFGAMDGTLYALDSRTGKVLWKDNVDKALIGGGVATYNQGGKQYFAVVAGNSSKGAVGGPKNVTGRVAIYSLP</sequence>